<dbReference type="Proteomes" id="UP000625711">
    <property type="component" value="Unassembled WGS sequence"/>
</dbReference>
<comment type="caution">
    <text evidence="1">The sequence shown here is derived from an EMBL/GenBank/DDBJ whole genome shotgun (WGS) entry which is preliminary data.</text>
</comment>
<dbReference type="EMBL" id="JAACXV010014400">
    <property type="protein sequence ID" value="KAF7267697.1"/>
    <property type="molecule type" value="Genomic_DNA"/>
</dbReference>
<gene>
    <name evidence="1" type="ORF">GWI33_019104</name>
</gene>
<reference evidence="1" key="1">
    <citation type="submission" date="2020-08" db="EMBL/GenBank/DDBJ databases">
        <title>Genome sequencing and assembly of the red palm weevil Rhynchophorus ferrugineus.</title>
        <authorList>
            <person name="Dias G.B."/>
            <person name="Bergman C.M."/>
            <person name="Manee M."/>
        </authorList>
    </citation>
    <scope>NUCLEOTIDE SEQUENCE</scope>
    <source>
        <strain evidence="1">AA-2017</strain>
        <tissue evidence="1">Whole larva</tissue>
    </source>
</reference>
<evidence type="ECO:0000313" key="2">
    <source>
        <dbReference type="Proteomes" id="UP000625711"/>
    </source>
</evidence>
<accession>A0A834HVF8</accession>
<evidence type="ECO:0000313" key="1">
    <source>
        <dbReference type="EMBL" id="KAF7267697.1"/>
    </source>
</evidence>
<sequence>MTVFEKKSEKYAMSRLDPNLIGQDRTGSDDIPTQLRSFGARVAPIDQFRRKTNQRLSSGNMSRRRGFMVLDVHFGYRATAIAPRTRSNYRTDVEQKIRFLLSD</sequence>
<dbReference type="AlphaFoldDB" id="A0A834HVF8"/>
<protein>
    <submittedName>
        <fullName evidence="1">Uncharacterized protein</fullName>
    </submittedName>
</protein>
<proteinExistence type="predicted"/>
<name>A0A834HVF8_RHYFE</name>
<keyword evidence="2" id="KW-1185">Reference proteome</keyword>
<organism evidence="1 2">
    <name type="scientific">Rhynchophorus ferrugineus</name>
    <name type="common">Red palm weevil</name>
    <name type="synonym">Curculio ferrugineus</name>
    <dbReference type="NCBI Taxonomy" id="354439"/>
    <lineage>
        <taxon>Eukaryota</taxon>
        <taxon>Metazoa</taxon>
        <taxon>Ecdysozoa</taxon>
        <taxon>Arthropoda</taxon>
        <taxon>Hexapoda</taxon>
        <taxon>Insecta</taxon>
        <taxon>Pterygota</taxon>
        <taxon>Neoptera</taxon>
        <taxon>Endopterygota</taxon>
        <taxon>Coleoptera</taxon>
        <taxon>Polyphaga</taxon>
        <taxon>Cucujiformia</taxon>
        <taxon>Curculionidae</taxon>
        <taxon>Dryophthorinae</taxon>
        <taxon>Rhynchophorus</taxon>
    </lineage>
</organism>